<name>A0A6A4RL98_9RHOB</name>
<dbReference type="InterPro" id="IPR036390">
    <property type="entry name" value="WH_DNA-bd_sf"/>
</dbReference>
<dbReference type="SMART" id="SM00347">
    <property type="entry name" value="HTH_MARR"/>
    <property type="match status" value="1"/>
</dbReference>
<dbReference type="InterPro" id="IPR036388">
    <property type="entry name" value="WH-like_DNA-bd_sf"/>
</dbReference>
<comment type="caution">
    <text evidence="6">The sequence shown here is derived from an EMBL/GenBank/DDBJ whole genome shotgun (WGS) entry which is preliminary data.</text>
</comment>
<evidence type="ECO:0000313" key="7">
    <source>
        <dbReference type="Proteomes" id="UP000441586"/>
    </source>
</evidence>
<dbReference type="Gene3D" id="1.10.10.10">
    <property type="entry name" value="Winged helix-like DNA-binding domain superfamily/Winged helix DNA-binding domain"/>
    <property type="match status" value="1"/>
</dbReference>
<dbReference type="PROSITE" id="PS01117">
    <property type="entry name" value="HTH_MARR_1"/>
    <property type="match status" value="1"/>
</dbReference>
<feature type="compositionally biased region" description="Basic and acidic residues" evidence="4">
    <location>
        <begin position="149"/>
        <end position="158"/>
    </location>
</feature>
<evidence type="ECO:0000256" key="3">
    <source>
        <dbReference type="ARBA" id="ARBA00023163"/>
    </source>
</evidence>
<protein>
    <submittedName>
        <fullName evidence="6">MarR family transcriptional regulator</fullName>
    </submittedName>
</protein>
<evidence type="ECO:0000256" key="1">
    <source>
        <dbReference type="ARBA" id="ARBA00023015"/>
    </source>
</evidence>
<sequence length="158" mass="17189">MNYERQILHWVNRLGFLTRKEIVARFGAAGFEVSPEEWALLLLLNEGGAKAPSEIAEVTSKDRTTVTRLVDGMVRKGLVNRIPNESDRRRMVIELSASGHGLFAKLAPIAKGLIGDAMGGISDDDAQITLAVLKRMTSSLQGADLSSSSKKEPQDAKL</sequence>
<dbReference type="GO" id="GO:0003700">
    <property type="term" value="F:DNA-binding transcription factor activity"/>
    <property type="evidence" value="ECO:0007669"/>
    <property type="project" value="InterPro"/>
</dbReference>
<feature type="region of interest" description="Disordered" evidence="4">
    <location>
        <begin position="139"/>
        <end position="158"/>
    </location>
</feature>
<accession>A0A6A4RL98</accession>
<feature type="domain" description="HTH marR-type" evidence="5">
    <location>
        <begin position="1"/>
        <end position="138"/>
    </location>
</feature>
<dbReference type="InterPro" id="IPR023187">
    <property type="entry name" value="Tscrpt_reg_MarR-type_CS"/>
</dbReference>
<dbReference type="EMBL" id="WSFO01000003">
    <property type="protein sequence ID" value="KAE9631144.1"/>
    <property type="molecule type" value="Genomic_DNA"/>
</dbReference>
<reference evidence="6 7" key="1">
    <citation type="submission" date="2019-12" db="EMBL/GenBank/DDBJ databases">
        <authorList>
            <person name="Zhang Y.-J."/>
        </authorList>
    </citation>
    <scope>NUCLEOTIDE SEQUENCE [LARGE SCALE GENOMIC DNA]</scope>
    <source>
        <strain evidence="6 7">H18S-6</strain>
    </source>
</reference>
<dbReference type="PROSITE" id="PS50995">
    <property type="entry name" value="HTH_MARR_2"/>
    <property type="match status" value="1"/>
</dbReference>
<dbReference type="PRINTS" id="PR00598">
    <property type="entry name" value="HTHMARR"/>
</dbReference>
<dbReference type="PANTHER" id="PTHR33164">
    <property type="entry name" value="TRANSCRIPTIONAL REGULATOR, MARR FAMILY"/>
    <property type="match status" value="1"/>
</dbReference>
<proteinExistence type="predicted"/>
<dbReference type="AlphaFoldDB" id="A0A6A4RL98"/>
<dbReference type="Pfam" id="PF01047">
    <property type="entry name" value="MarR"/>
    <property type="match status" value="1"/>
</dbReference>
<keyword evidence="3" id="KW-0804">Transcription</keyword>
<evidence type="ECO:0000313" key="6">
    <source>
        <dbReference type="EMBL" id="KAE9631144.1"/>
    </source>
</evidence>
<feature type="compositionally biased region" description="Low complexity" evidence="4">
    <location>
        <begin position="139"/>
        <end position="148"/>
    </location>
</feature>
<dbReference type="InterPro" id="IPR000835">
    <property type="entry name" value="HTH_MarR-typ"/>
</dbReference>
<dbReference type="PANTHER" id="PTHR33164:SF64">
    <property type="entry name" value="TRANSCRIPTIONAL REGULATOR SLYA"/>
    <property type="match status" value="1"/>
</dbReference>
<dbReference type="Proteomes" id="UP000441586">
    <property type="component" value="Unassembled WGS sequence"/>
</dbReference>
<dbReference type="GO" id="GO:0003677">
    <property type="term" value="F:DNA binding"/>
    <property type="evidence" value="ECO:0007669"/>
    <property type="project" value="UniProtKB-KW"/>
</dbReference>
<keyword evidence="2" id="KW-0238">DNA-binding</keyword>
<dbReference type="GO" id="GO:0006950">
    <property type="term" value="P:response to stress"/>
    <property type="evidence" value="ECO:0007669"/>
    <property type="project" value="TreeGrafter"/>
</dbReference>
<organism evidence="6 7">
    <name type="scientific">Parasedimentitalea maritima</name>
    <dbReference type="NCBI Taxonomy" id="2578117"/>
    <lineage>
        <taxon>Bacteria</taxon>
        <taxon>Pseudomonadati</taxon>
        <taxon>Pseudomonadota</taxon>
        <taxon>Alphaproteobacteria</taxon>
        <taxon>Rhodobacterales</taxon>
        <taxon>Paracoccaceae</taxon>
        <taxon>Parasedimentitalea</taxon>
    </lineage>
</organism>
<evidence type="ECO:0000259" key="5">
    <source>
        <dbReference type="PROSITE" id="PS50995"/>
    </source>
</evidence>
<dbReference type="SUPFAM" id="SSF46785">
    <property type="entry name" value="Winged helix' DNA-binding domain"/>
    <property type="match status" value="1"/>
</dbReference>
<evidence type="ECO:0000256" key="2">
    <source>
        <dbReference type="ARBA" id="ARBA00023125"/>
    </source>
</evidence>
<gene>
    <name evidence="6" type="ORF">GP644_07995</name>
</gene>
<keyword evidence="1" id="KW-0805">Transcription regulation</keyword>
<dbReference type="InterPro" id="IPR039422">
    <property type="entry name" value="MarR/SlyA-like"/>
</dbReference>
<evidence type="ECO:0000256" key="4">
    <source>
        <dbReference type="SAM" id="MobiDB-lite"/>
    </source>
</evidence>